<feature type="active site" description="Proton acceptor" evidence="1">
    <location>
        <position position="279"/>
    </location>
</feature>
<dbReference type="EMBL" id="LJGW01000106">
    <property type="protein sequence ID" value="OEV13029.1"/>
    <property type="molecule type" value="Genomic_DNA"/>
</dbReference>
<comment type="caution">
    <text evidence="4">The sequence shown here is derived from an EMBL/GenBank/DDBJ whole genome shotgun (WGS) entry which is preliminary data.</text>
</comment>
<evidence type="ECO:0000256" key="1">
    <source>
        <dbReference type="PIRSR" id="PIRSR631038-1"/>
    </source>
</evidence>
<protein>
    <recommendedName>
        <fullName evidence="3">Chorismatase FkbO/Hyg5-like N-terminal domain-containing protein</fullName>
    </recommendedName>
</protein>
<dbReference type="Proteomes" id="UP000176005">
    <property type="component" value="Unassembled WGS sequence"/>
</dbReference>
<feature type="binding site" evidence="2">
    <location>
        <position position="99"/>
    </location>
    <ligand>
        <name>substrate</name>
    </ligand>
</feature>
<keyword evidence="5" id="KW-1185">Reference proteome</keyword>
<dbReference type="CDD" id="cd06153">
    <property type="entry name" value="YjgF_YER057c_UK114_like_5"/>
    <property type="match status" value="1"/>
</dbReference>
<evidence type="ECO:0000313" key="4">
    <source>
        <dbReference type="EMBL" id="OEV13029.1"/>
    </source>
</evidence>
<feature type="domain" description="Chorismatase FkbO/Hyg5-like N-terminal" evidence="3">
    <location>
        <begin position="11"/>
        <end position="132"/>
    </location>
</feature>
<feature type="binding site" evidence="2">
    <location>
        <position position="165"/>
    </location>
    <ligand>
        <name>substrate</name>
    </ligand>
</feature>
<dbReference type="InterPro" id="IPR035959">
    <property type="entry name" value="RutC-like_sf"/>
</dbReference>
<dbReference type="NCBIfam" id="TIGR04444">
    <property type="entry name" value="chori_FkbO_Hyg5"/>
    <property type="match status" value="1"/>
</dbReference>
<dbReference type="SUPFAM" id="SSF55298">
    <property type="entry name" value="YjgF-like"/>
    <property type="match status" value="1"/>
</dbReference>
<accession>A0A1E7LA03</accession>
<dbReference type="AlphaFoldDB" id="A0A1E7LA03"/>
<proteinExistence type="predicted"/>
<gene>
    <name evidence="4" type="ORF">AN218_05510</name>
</gene>
<feature type="binding site" evidence="2">
    <location>
        <position position="92"/>
    </location>
    <ligand>
        <name>substrate</name>
    </ligand>
</feature>
<dbReference type="Gene3D" id="3.30.1330.40">
    <property type="entry name" value="RutC-like"/>
    <property type="match status" value="1"/>
</dbReference>
<name>A0A1E7LA03_9ACTN</name>
<evidence type="ECO:0000259" key="3">
    <source>
        <dbReference type="Pfam" id="PF21168"/>
    </source>
</evidence>
<evidence type="ECO:0000256" key="2">
    <source>
        <dbReference type="PIRSR" id="PIRSR631038-2"/>
    </source>
</evidence>
<reference evidence="4 5" key="1">
    <citation type="journal article" date="2016" name="Front. Microbiol.">
        <title>Comparative Genomics Analysis of Streptomyces Species Reveals Their Adaptation to the Marine Environment and Their Diversity at the Genomic Level.</title>
        <authorList>
            <person name="Tian X."/>
            <person name="Zhang Z."/>
            <person name="Yang T."/>
            <person name="Chen M."/>
            <person name="Li J."/>
            <person name="Chen F."/>
            <person name="Yang J."/>
            <person name="Li W."/>
            <person name="Zhang B."/>
            <person name="Zhang Z."/>
            <person name="Wu J."/>
            <person name="Zhang C."/>
            <person name="Long L."/>
            <person name="Xiao J."/>
        </authorList>
    </citation>
    <scope>NUCLEOTIDE SEQUENCE [LARGE SCALE GENOMIC DNA]</scope>
    <source>
        <strain evidence="4 5">SCSIO 10429</strain>
    </source>
</reference>
<dbReference type="InterPro" id="IPR031038">
    <property type="entry name" value="Chori_FkbO_Hyg5"/>
</dbReference>
<sequence>MADSAEREFAEVWSSGAVAERGERDGIVWAHDGEYLFCAGLIPSGPRYAEGTRSAYFNALDLMETLGFTKCLRMWNFVSRINEDNADGLEVYRDFCRGRAEAFERFRFREAELPAATGIGALGGGIAFYFLASRSAALTAVENSKQIPPYHYPVRYGPRPPKFSRATCLSRPGAASTAEQIYVSGTASIRGHETLFAGDIERQCRLALENIAHVIGAENLSAYGVREGRALTDLRNIKVYVRNSGDIPAVQQMCARAFSREADVAFLHVDVCRSDLLVEIEGIVD</sequence>
<dbReference type="PATRIC" id="fig|518642.10.peg.1357"/>
<evidence type="ECO:0000313" key="5">
    <source>
        <dbReference type="Proteomes" id="UP000176005"/>
    </source>
</evidence>
<dbReference type="InterPro" id="IPR049368">
    <property type="entry name" value="FkbO_Hyg5-like_N"/>
</dbReference>
<feature type="binding site" evidence="2">
    <location>
        <position position="152"/>
    </location>
    <ligand>
        <name>substrate</name>
    </ligand>
</feature>
<organism evidence="4 5">
    <name type="scientific">Streptomyces nanshensis</name>
    <dbReference type="NCBI Taxonomy" id="518642"/>
    <lineage>
        <taxon>Bacteria</taxon>
        <taxon>Bacillati</taxon>
        <taxon>Actinomycetota</taxon>
        <taxon>Actinomycetes</taxon>
        <taxon>Kitasatosporales</taxon>
        <taxon>Streptomycetaceae</taxon>
        <taxon>Streptomyces</taxon>
    </lineage>
</organism>
<dbReference type="Pfam" id="PF21168">
    <property type="entry name" value="FkbO_Hyg5-like_N"/>
    <property type="match status" value="1"/>
</dbReference>